<dbReference type="GO" id="GO:0008076">
    <property type="term" value="C:voltage-gated potassium channel complex"/>
    <property type="evidence" value="ECO:0007669"/>
    <property type="project" value="TreeGrafter"/>
</dbReference>
<keyword evidence="3 10" id="KW-0812">Transmembrane</keyword>
<keyword evidence="4 10" id="KW-1133">Transmembrane helix</keyword>
<keyword evidence="12" id="KW-1185">Reference proteome</keyword>
<dbReference type="Pfam" id="PF03185">
    <property type="entry name" value="CaKB"/>
    <property type="match status" value="1"/>
</dbReference>
<keyword evidence="7" id="KW-0325">Glycoprotein</keyword>
<dbReference type="AlphaFoldDB" id="A0AAW1EUC1"/>
<evidence type="ECO:0000256" key="8">
    <source>
        <dbReference type="ARBA" id="ARBA00023303"/>
    </source>
</evidence>
<dbReference type="GO" id="GO:0015459">
    <property type="term" value="F:potassium channel regulator activity"/>
    <property type="evidence" value="ECO:0007669"/>
    <property type="project" value="TreeGrafter"/>
</dbReference>
<evidence type="ECO:0000256" key="6">
    <source>
        <dbReference type="ARBA" id="ARBA00023136"/>
    </source>
</evidence>
<keyword evidence="2" id="KW-0813">Transport</keyword>
<sequence>MAKIRVSYEYSEAEDKSIRLGLFLIACGILSLFILGFCWLSPTLQSLQSKPANCTVVSVLRPEEMFECVFTCGADCKGTSLYPCLQIFVNNSESNSVALLHFDEQQLVLNPKCSYVPPCERDNQKNKDSVLWWEDYFTKEVSSQTFTCFFNQQRRPDDVLWRRSHDTSVLLHCVLWPMVSLLLGTLIVLLTVCARSLAVRAEALQKRKCSYEVCHDLSTAAAGPSARRINKADDLNPKTNSDPELLSSPTRTLPLFAVPVRRRDREH</sequence>
<dbReference type="PANTHER" id="PTHR10258:SF3">
    <property type="entry name" value="CALCIUM-ACTIVATED POTASSIUM CHANNEL SUBUNIT BETA-4"/>
    <property type="match status" value="1"/>
</dbReference>
<dbReference type="GO" id="GO:0015269">
    <property type="term" value="F:calcium-activated potassium channel activity"/>
    <property type="evidence" value="ECO:0007669"/>
    <property type="project" value="InterPro"/>
</dbReference>
<gene>
    <name evidence="11" type="ORF">VZT92_016650</name>
</gene>
<organism evidence="11 12">
    <name type="scientific">Zoarces viviparus</name>
    <name type="common">Viviparous eelpout</name>
    <name type="synonym">Blennius viviparus</name>
    <dbReference type="NCBI Taxonomy" id="48416"/>
    <lineage>
        <taxon>Eukaryota</taxon>
        <taxon>Metazoa</taxon>
        <taxon>Chordata</taxon>
        <taxon>Craniata</taxon>
        <taxon>Vertebrata</taxon>
        <taxon>Euteleostomi</taxon>
        <taxon>Actinopterygii</taxon>
        <taxon>Neopterygii</taxon>
        <taxon>Teleostei</taxon>
        <taxon>Neoteleostei</taxon>
        <taxon>Acanthomorphata</taxon>
        <taxon>Eupercaria</taxon>
        <taxon>Perciformes</taxon>
        <taxon>Cottioidei</taxon>
        <taxon>Zoarcales</taxon>
        <taxon>Zoarcidae</taxon>
        <taxon>Zoarcinae</taxon>
        <taxon>Zoarces</taxon>
    </lineage>
</organism>
<proteinExistence type="predicted"/>
<dbReference type="Proteomes" id="UP001488805">
    <property type="component" value="Unassembled WGS sequence"/>
</dbReference>
<evidence type="ECO:0000256" key="5">
    <source>
        <dbReference type="ARBA" id="ARBA00023065"/>
    </source>
</evidence>
<dbReference type="InterPro" id="IPR003930">
    <property type="entry name" value="K_chnl_Ca-activ_BK_bsu"/>
</dbReference>
<evidence type="ECO:0008006" key="13">
    <source>
        <dbReference type="Google" id="ProtNLM"/>
    </source>
</evidence>
<keyword evidence="6 10" id="KW-0472">Membrane</keyword>
<evidence type="ECO:0000313" key="12">
    <source>
        <dbReference type="Proteomes" id="UP001488805"/>
    </source>
</evidence>
<comment type="subcellular location">
    <subcellularLocation>
        <location evidence="1">Membrane</location>
        <topology evidence="1">Multi-pass membrane protein</topology>
    </subcellularLocation>
</comment>
<evidence type="ECO:0000256" key="3">
    <source>
        <dbReference type="ARBA" id="ARBA00022692"/>
    </source>
</evidence>
<evidence type="ECO:0000256" key="1">
    <source>
        <dbReference type="ARBA" id="ARBA00004141"/>
    </source>
</evidence>
<keyword evidence="8" id="KW-0407">Ion channel</keyword>
<evidence type="ECO:0000256" key="7">
    <source>
        <dbReference type="ARBA" id="ARBA00023180"/>
    </source>
</evidence>
<feature type="compositionally biased region" description="Polar residues" evidence="9">
    <location>
        <begin position="237"/>
        <end position="250"/>
    </location>
</feature>
<dbReference type="EMBL" id="JBCEZU010000134">
    <property type="protein sequence ID" value="KAK9525988.1"/>
    <property type="molecule type" value="Genomic_DNA"/>
</dbReference>
<evidence type="ECO:0000256" key="9">
    <source>
        <dbReference type="SAM" id="MobiDB-lite"/>
    </source>
</evidence>
<comment type="caution">
    <text evidence="11">The sequence shown here is derived from an EMBL/GenBank/DDBJ whole genome shotgun (WGS) entry which is preliminary data.</text>
</comment>
<feature type="transmembrane region" description="Helical" evidence="10">
    <location>
        <begin position="20"/>
        <end position="42"/>
    </location>
</feature>
<protein>
    <recommendedName>
        <fullName evidence="13">Potassium calcium-activated channel subfamily M regulatory beta subunit 4</fullName>
    </recommendedName>
</protein>
<keyword evidence="5" id="KW-0406">Ion transport</keyword>
<feature type="region of interest" description="Disordered" evidence="9">
    <location>
        <begin position="228"/>
        <end position="250"/>
    </location>
</feature>
<evidence type="ECO:0000313" key="11">
    <source>
        <dbReference type="EMBL" id="KAK9525988.1"/>
    </source>
</evidence>
<evidence type="ECO:0000256" key="4">
    <source>
        <dbReference type="ARBA" id="ARBA00022989"/>
    </source>
</evidence>
<accession>A0AAW1EUC1</accession>
<evidence type="ECO:0000256" key="2">
    <source>
        <dbReference type="ARBA" id="ARBA00022448"/>
    </source>
</evidence>
<name>A0AAW1EUC1_ZOAVI</name>
<dbReference type="PANTHER" id="PTHR10258">
    <property type="entry name" value="CALCIUM-ACTIVATED POTASSIUM CHANNEL SUBUNIT BETA"/>
    <property type="match status" value="1"/>
</dbReference>
<reference evidence="11 12" key="1">
    <citation type="journal article" date="2024" name="Genome Biol. Evol.">
        <title>Chromosome-level genome assembly of the viviparous eelpout Zoarces viviparus.</title>
        <authorList>
            <person name="Fuhrmann N."/>
            <person name="Brasseur M.V."/>
            <person name="Bakowski C.E."/>
            <person name="Podsiadlowski L."/>
            <person name="Prost S."/>
            <person name="Krehenwinkel H."/>
            <person name="Mayer C."/>
        </authorList>
    </citation>
    <scope>NUCLEOTIDE SEQUENCE [LARGE SCALE GENOMIC DNA]</scope>
    <source>
        <strain evidence="11">NO-MEL_2022_Ind0_liver</strain>
    </source>
</reference>
<feature type="transmembrane region" description="Helical" evidence="10">
    <location>
        <begin position="174"/>
        <end position="198"/>
    </location>
</feature>
<dbReference type="GO" id="GO:0005513">
    <property type="term" value="P:detection of calcium ion"/>
    <property type="evidence" value="ECO:0007669"/>
    <property type="project" value="TreeGrafter"/>
</dbReference>
<evidence type="ECO:0000256" key="10">
    <source>
        <dbReference type="SAM" id="Phobius"/>
    </source>
</evidence>